<sequence length="125" mass="14396">MLFDDGRIRVTPALIWIGQRKRIVVAQIREIQWGRIKEDKVGWVICKILLILLIGGALFLGLLQMWFYFSLCLIGIIESVWFLWKWPYCVSIRTSGLFGEYIDFSDRQAVDACGKAIEAAIKSRA</sequence>
<dbReference type="EMBL" id="CAFBPZ010000002">
    <property type="protein sequence ID" value="CAB5033321.1"/>
    <property type="molecule type" value="Genomic_DNA"/>
</dbReference>
<keyword evidence="1" id="KW-0812">Transmembrane</keyword>
<feature type="transmembrane region" description="Helical" evidence="1">
    <location>
        <begin position="41"/>
        <end position="60"/>
    </location>
</feature>
<keyword evidence="1" id="KW-0472">Membrane</keyword>
<evidence type="ECO:0000313" key="2">
    <source>
        <dbReference type="EMBL" id="CAB5033321.1"/>
    </source>
</evidence>
<keyword evidence="1" id="KW-1133">Transmembrane helix</keyword>
<feature type="transmembrane region" description="Helical" evidence="1">
    <location>
        <begin position="66"/>
        <end position="84"/>
    </location>
</feature>
<name>A0A6J7RWU4_9ZZZZ</name>
<accession>A0A6J7RWU4</accession>
<protein>
    <submittedName>
        <fullName evidence="2">Unannotated protein</fullName>
    </submittedName>
</protein>
<organism evidence="2">
    <name type="scientific">freshwater metagenome</name>
    <dbReference type="NCBI Taxonomy" id="449393"/>
    <lineage>
        <taxon>unclassified sequences</taxon>
        <taxon>metagenomes</taxon>
        <taxon>ecological metagenomes</taxon>
    </lineage>
</organism>
<dbReference type="AlphaFoldDB" id="A0A6J7RWU4"/>
<proteinExistence type="predicted"/>
<evidence type="ECO:0000256" key="1">
    <source>
        <dbReference type="SAM" id="Phobius"/>
    </source>
</evidence>
<reference evidence="2" key="1">
    <citation type="submission" date="2020-05" db="EMBL/GenBank/DDBJ databases">
        <authorList>
            <person name="Chiriac C."/>
            <person name="Salcher M."/>
            <person name="Ghai R."/>
            <person name="Kavagutti S V."/>
        </authorList>
    </citation>
    <scope>NUCLEOTIDE SEQUENCE</scope>
</reference>
<gene>
    <name evidence="2" type="ORF">UFOPK4237_00061</name>
</gene>